<reference evidence="5 6" key="1">
    <citation type="journal article" date="2020" name="ISME J.">
        <title>Uncovering the hidden diversity of litter-decomposition mechanisms in mushroom-forming fungi.</title>
        <authorList>
            <person name="Floudas D."/>
            <person name="Bentzer J."/>
            <person name="Ahren D."/>
            <person name="Johansson T."/>
            <person name="Persson P."/>
            <person name="Tunlid A."/>
        </authorList>
    </citation>
    <scope>NUCLEOTIDE SEQUENCE [LARGE SCALE GENOMIC DNA]</scope>
    <source>
        <strain evidence="5 6">CBS 406.79</strain>
    </source>
</reference>
<name>A0A8H5GND6_9AGAR</name>
<dbReference type="InterPro" id="IPR021109">
    <property type="entry name" value="Peptidase_aspartic_dom_sf"/>
</dbReference>
<dbReference type="PROSITE" id="PS00141">
    <property type="entry name" value="ASP_PROTEASE"/>
    <property type="match status" value="1"/>
</dbReference>
<dbReference type="Gene3D" id="2.40.70.10">
    <property type="entry name" value="Acid Proteases"/>
    <property type="match status" value="1"/>
</dbReference>
<keyword evidence="2" id="KW-0645">Protease</keyword>
<evidence type="ECO:0000256" key="3">
    <source>
        <dbReference type="SAM" id="MobiDB-lite"/>
    </source>
</evidence>
<accession>A0A8H5GND6</accession>
<organism evidence="5 6">
    <name type="scientific">Collybiopsis confluens</name>
    <dbReference type="NCBI Taxonomy" id="2823264"/>
    <lineage>
        <taxon>Eukaryota</taxon>
        <taxon>Fungi</taxon>
        <taxon>Dikarya</taxon>
        <taxon>Basidiomycota</taxon>
        <taxon>Agaricomycotina</taxon>
        <taxon>Agaricomycetes</taxon>
        <taxon>Agaricomycetidae</taxon>
        <taxon>Agaricales</taxon>
        <taxon>Marasmiineae</taxon>
        <taxon>Omphalotaceae</taxon>
        <taxon>Collybiopsis</taxon>
    </lineage>
</organism>
<dbReference type="PANTHER" id="PTHR47966">
    <property type="entry name" value="BETA-SITE APP-CLEAVING ENZYME, ISOFORM A-RELATED"/>
    <property type="match status" value="1"/>
</dbReference>
<dbReference type="Proteomes" id="UP000518752">
    <property type="component" value="Unassembled WGS sequence"/>
</dbReference>
<comment type="caution">
    <text evidence="5">The sequence shown here is derived from an EMBL/GenBank/DDBJ whole genome shotgun (WGS) entry which is preliminary data.</text>
</comment>
<comment type="similarity">
    <text evidence="1">Belongs to the peptidase A1 family.</text>
</comment>
<dbReference type="InterPro" id="IPR033121">
    <property type="entry name" value="PEPTIDASE_A1"/>
</dbReference>
<dbReference type="InterPro" id="IPR001461">
    <property type="entry name" value="Aspartic_peptidase_A1"/>
</dbReference>
<dbReference type="PROSITE" id="PS51767">
    <property type="entry name" value="PEPTIDASE_A1"/>
    <property type="match status" value="1"/>
</dbReference>
<feature type="domain" description="Peptidase A1" evidence="4">
    <location>
        <begin position="235"/>
        <end position="445"/>
    </location>
</feature>
<evidence type="ECO:0000256" key="1">
    <source>
        <dbReference type="ARBA" id="ARBA00007447"/>
    </source>
</evidence>
<dbReference type="GO" id="GO:0000324">
    <property type="term" value="C:fungal-type vacuole"/>
    <property type="evidence" value="ECO:0007669"/>
    <property type="project" value="TreeGrafter"/>
</dbReference>
<dbReference type="Pfam" id="PF00026">
    <property type="entry name" value="Asp"/>
    <property type="match status" value="1"/>
</dbReference>
<dbReference type="AlphaFoldDB" id="A0A8H5GND6"/>
<dbReference type="CDD" id="cd05471">
    <property type="entry name" value="pepsin_like"/>
    <property type="match status" value="1"/>
</dbReference>
<dbReference type="InterPro" id="IPR001969">
    <property type="entry name" value="Aspartic_peptidase_AS"/>
</dbReference>
<dbReference type="OrthoDB" id="15189at2759"/>
<evidence type="ECO:0000313" key="5">
    <source>
        <dbReference type="EMBL" id="KAF5368298.1"/>
    </source>
</evidence>
<dbReference type="GO" id="GO:0006508">
    <property type="term" value="P:proteolysis"/>
    <property type="evidence" value="ECO:0007669"/>
    <property type="project" value="InterPro"/>
</dbReference>
<feature type="region of interest" description="Disordered" evidence="3">
    <location>
        <begin position="1"/>
        <end position="37"/>
    </location>
</feature>
<protein>
    <recommendedName>
        <fullName evidence="4">Peptidase A1 domain-containing protein</fullName>
    </recommendedName>
</protein>
<dbReference type="SUPFAM" id="SSF50630">
    <property type="entry name" value="Acid proteases"/>
    <property type="match status" value="1"/>
</dbReference>
<dbReference type="PANTHER" id="PTHR47966:SF47">
    <property type="entry name" value="ENDOPEPTIDASE, PUTATIVE (AFU_ORTHOLOGUE AFUA_3G01220)-RELATED"/>
    <property type="match status" value="1"/>
</dbReference>
<evidence type="ECO:0000259" key="4">
    <source>
        <dbReference type="PROSITE" id="PS51767"/>
    </source>
</evidence>
<dbReference type="GO" id="GO:0004190">
    <property type="term" value="F:aspartic-type endopeptidase activity"/>
    <property type="evidence" value="ECO:0007669"/>
    <property type="project" value="UniProtKB-KW"/>
</dbReference>
<keyword evidence="2" id="KW-0378">Hydrolase</keyword>
<gene>
    <name evidence="5" type="ORF">D9757_010525</name>
</gene>
<keyword evidence="2" id="KW-0064">Aspartyl protease</keyword>
<proteinExistence type="inferred from homology"/>
<dbReference type="EMBL" id="JAACJN010000134">
    <property type="protein sequence ID" value="KAF5368298.1"/>
    <property type="molecule type" value="Genomic_DNA"/>
</dbReference>
<evidence type="ECO:0000256" key="2">
    <source>
        <dbReference type="ARBA" id="ARBA00022750"/>
    </source>
</evidence>
<sequence length="445" mass="48058">MSGQPQAGVFPPFYNHGRRDKDNSLRPETPSTLPPASLCSQTARISASVQSLLTTEIPHERNTFLFPIPSVQYCAMTLTLMEIILLVITDETESTKLTCIVLYRIQSPHWFFNMPVSREGMNKFPLNTKETAQPYSTSFVTKARMVPSSRRLQSILGLAFFLVAVNANVHRVKSEITSRAAANVIPPAQFSVSISGTAPRSNAKKELLKALRSSSASAARDFTSPIAGSDFDEEYLTNLTIGGQDFALIVDTGSSDTWVAKQGFSCFDLSGTPVPTSNCAFGTDGFNTSASSTYSLIPNTNFNISYGDGEFLTGDMAFETLTIGGMTVPRQEIGIVTNAAWLGDGIDTGLMGLASPNLTSAFKGTNPNADEWPETQIPYNPLFYTAVKDGIVSEPYFSVALNRGSFEAENNSLYDPNLGVIAFGGIAPVPVTTNIISIIIGNTKW</sequence>
<evidence type="ECO:0000313" key="6">
    <source>
        <dbReference type="Proteomes" id="UP000518752"/>
    </source>
</evidence>
<keyword evidence="6" id="KW-1185">Reference proteome</keyword>
<dbReference type="InterPro" id="IPR034164">
    <property type="entry name" value="Pepsin-like_dom"/>
</dbReference>